<evidence type="ECO:0000256" key="12">
    <source>
        <dbReference type="ARBA" id="ARBA00023180"/>
    </source>
</evidence>
<dbReference type="GO" id="GO:0004222">
    <property type="term" value="F:metalloendopeptidase activity"/>
    <property type="evidence" value="ECO:0007669"/>
    <property type="project" value="UniProtKB-UniRule"/>
</dbReference>
<comment type="caution">
    <text evidence="14">The sequence shown here is derived from an EMBL/GenBank/DDBJ whole genome shotgun (WGS) entry which is preliminary data.</text>
</comment>
<dbReference type="AlphaFoldDB" id="A0A6A0HBB7"/>
<dbReference type="Pfam" id="PF01963">
    <property type="entry name" value="TraB_PrgY_gumN"/>
    <property type="match status" value="1"/>
</dbReference>
<keyword evidence="4 13" id="KW-0645">Protease</keyword>
<comment type="subcellular location">
    <subcellularLocation>
        <location evidence="13">Cell membrane</location>
        <topology evidence="13">Single-pass type I membrane protein</topology>
    </subcellularLocation>
    <subcellularLocation>
        <location evidence="2">Membrane</location>
        <topology evidence="2">Single-pass type I membrane protein</topology>
    </subcellularLocation>
</comment>
<protein>
    <recommendedName>
        <fullName evidence="13">Metalloprotease TIKI homolog</fullName>
        <ecNumber evidence="13">3.4.-.-</ecNumber>
    </recommendedName>
</protein>
<dbReference type="GO" id="GO:0046872">
    <property type="term" value="F:metal ion binding"/>
    <property type="evidence" value="ECO:0007669"/>
    <property type="project" value="UniProtKB-UniRule"/>
</dbReference>
<dbReference type="GO" id="GO:0030178">
    <property type="term" value="P:negative regulation of Wnt signaling pathway"/>
    <property type="evidence" value="ECO:0007669"/>
    <property type="project" value="UniProtKB-UniRule"/>
</dbReference>
<keyword evidence="13" id="KW-1003">Cell membrane</keyword>
<keyword evidence="8 13" id="KW-0378">Hydrolase</keyword>
<keyword evidence="13" id="KW-0879">Wnt signaling pathway</keyword>
<evidence type="ECO:0000256" key="8">
    <source>
        <dbReference type="ARBA" id="ARBA00022801"/>
    </source>
</evidence>
<evidence type="ECO:0000256" key="3">
    <source>
        <dbReference type="ARBA" id="ARBA00008261"/>
    </source>
</evidence>
<dbReference type="InterPro" id="IPR002816">
    <property type="entry name" value="TraB/PrgY/GumN_fam"/>
</dbReference>
<evidence type="ECO:0000256" key="9">
    <source>
        <dbReference type="ARBA" id="ARBA00022989"/>
    </source>
</evidence>
<reference evidence="14" key="3">
    <citation type="submission" date="2019-06" db="EMBL/GenBank/DDBJ databases">
        <authorList>
            <person name="Poynton C."/>
            <person name="Hasenbein S."/>
            <person name="Benoit J.B."/>
            <person name="Sepulveda M.S."/>
            <person name="Poelchau M.F."/>
            <person name="Murali S.C."/>
            <person name="Chen S."/>
            <person name="Glastad K.M."/>
            <person name="Werren J.H."/>
            <person name="Vineis J.H."/>
            <person name="Bowen J.L."/>
            <person name="Friedrich M."/>
            <person name="Jones J."/>
            <person name="Robertson H.M."/>
            <person name="Feyereisen R."/>
            <person name="Mechler-Hickson A."/>
            <person name="Mathers N."/>
            <person name="Lee C.E."/>
            <person name="Colbourne J.K."/>
            <person name="Biales A."/>
            <person name="Johnston J.S."/>
            <person name="Wellborn G.A."/>
            <person name="Rosendale A.J."/>
            <person name="Cridge A.G."/>
            <person name="Munoz-Torres M.C."/>
            <person name="Bain P.A."/>
            <person name="Manny A.R."/>
            <person name="Major K.M."/>
            <person name="Lambert F.N."/>
            <person name="Vulpe C.D."/>
            <person name="Tuck P."/>
            <person name="Blalock B.J."/>
            <person name="Lin Y.-Y."/>
            <person name="Smith M.E."/>
            <person name="Ochoa-Acuna H."/>
            <person name="Chen M.-J.M."/>
            <person name="Childers C.P."/>
            <person name="Qu J."/>
            <person name="Dugan S."/>
            <person name="Lee S.L."/>
            <person name="Chao H."/>
            <person name="Dinh H."/>
            <person name="Han Y."/>
            <person name="Doddapaneni H."/>
            <person name="Worley K.C."/>
            <person name="Muzny D.M."/>
            <person name="Gibbs R.A."/>
            <person name="Richards S."/>
        </authorList>
    </citation>
    <scope>NUCLEOTIDE SEQUENCE</scope>
    <source>
        <strain evidence="14">HAZT.00-mixed</strain>
        <tissue evidence="14">Whole organism</tissue>
    </source>
</reference>
<keyword evidence="12" id="KW-0325">Glycoprotein</keyword>
<evidence type="ECO:0000313" key="14">
    <source>
        <dbReference type="EMBL" id="KAA0202511.1"/>
    </source>
</evidence>
<keyword evidence="6 13" id="KW-0479">Metal-binding</keyword>
<evidence type="ECO:0000256" key="6">
    <source>
        <dbReference type="ARBA" id="ARBA00022723"/>
    </source>
</evidence>
<organism evidence="14">
    <name type="scientific">Hyalella azteca</name>
    <name type="common">Amphipod</name>
    <dbReference type="NCBI Taxonomy" id="294128"/>
    <lineage>
        <taxon>Eukaryota</taxon>
        <taxon>Metazoa</taxon>
        <taxon>Ecdysozoa</taxon>
        <taxon>Arthropoda</taxon>
        <taxon>Crustacea</taxon>
        <taxon>Multicrustacea</taxon>
        <taxon>Malacostraca</taxon>
        <taxon>Eumalacostraca</taxon>
        <taxon>Peracarida</taxon>
        <taxon>Amphipoda</taxon>
        <taxon>Senticaudata</taxon>
        <taxon>Talitrida</taxon>
        <taxon>Talitroidea</taxon>
        <taxon>Hyalellidae</taxon>
        <taxon>Hyalella</taxon>
    </lineage>
</organism>
<evidence type="ECO:0000256" key="1">
    <source>
        <dbReference type="ARBA" id="ARBA00001941"/>
    </source>
</evidence>
<evidence type="ECO:0000256" key="10">
    <source>
        <dbReference type="ARBA" id="ARBA00023049"/>
    </source>
</evidence>
<dbReference type="InterPro" id="IPR040230">
    <property type="entry name" value="TIKI1/2-like"/>
</dbReference>
<accession>A0A6A0HBB7</accession>
<evidence type="ECO:0000256" key="2">
    <source>
        <dbReference type="ARBA" id="ARBA00004479"/>
    </source>
</evidence>
<dbReference type="GO" id="GO:0005886">
    <property type="term" value="C:plasma membrane"/>
    <property type="evidence" value="ECO:0007669"/>
    <property type="project" value="UniProtKB-SubCell"/>
</dbReference>
<dbReference type="GO" id="GO:0006508">
    <property type="term" value="P:proteolysis"/>
    <property type="evidence" value="ECO:0007669"/>
    <property type="project" value="UniProtKB-KW"/>
</dbReference>
<dbReference type="PANTHER" id="PTHR31120">
    <property type="entry name" value="METALLOPROTEASE TIKI"/>
    <property type="match status" value="1"/>
</dbReference>
<reference evidence="14" key="1">
    <citation type="submission" date="2014-08" db="EMBL/GenBank/DDBJ databases">
        <authorList>
            <person name="Murali S."/>
            <person name="Richards S."/>
            <person name="Bandaranaike D."/>
            <person name="Bellair M."/>
            <person name="Blankenburg K."/>
            <person name="Chao H."/>
            <person name="Dinh H."/>
            <person name="Doddapaneni H."/>
            <person name="Dugan-Rocha S."/>
            <person name="Elkadiri S."/>
            <person name="Gnanaolivu R."/>
            <person name="Hughes D."/>
            <person name="Lee S."/>
            <person name="Li M."/>
            <person name="Ming W."/>
            <person name="Munidasa M."/>
            <person name="Muniz J."/>
            <person name="Nguyen L."/>
            <person name="Osuji N."/>
            <person name="Pu L.-L."/>
            <person name="Puazo M."/>
            <person name="Skinner E."/>
            <person name="Qu C."/>
            <person name="Quiroz J."/>
            <person name="Raj R."/>
            <person name="Weissenberger G."/>
            <person name="Xin Y."/>
            <person name="Zou X."/>
            <person name="Han Y."/>
            <person name="Worley K."/>
            <person name="Muzny D."/>
            <person name="Gibbs R."/>
        </authorList>
    </citation>
    <scope>NUCLEOTIDE SEQUENCE</scope>
    <source>
        <strain evidence="14">HAZT.00-mixed</strain>
        <tissue evidence="14">Whole organism</tissue>
    </source>
</reference>
<gene>
    <name evidence="14" type="ORF">HAZT_HAZT009286</name>
</gene>
<evidence type="ECO:0000256" key="4">
    <source>
        <dbReference type="ARBA" id="ARBA00022670"/>
    </source>
</evidence>
<keyword evidence="5" id="KW-0812">Transmembrane</keyword>
<name>A0A6A0HBB7_HYAAZ</name>
<keyword evidence="7 13" id="KW-0732">Signal</keyword>
<evidence type="ECO:0000256" key="13">
    <source>
        <dbReference type="RuleBase" id="RU369069"/>
    </source>
</evidence>
<dbReference type="OrthoDB" id="10040378at2759"/>
<reference evidence="14" key="2">
    <citation type="journal article" date="2018" name="Environ. Sci. Technol.">
        <title>The Toxicogenome of Hyalella azteca: A Model for Sediment Ecotoxicology and Evolutionary Toxicology.</title>
        <authorList>
            <person name="Poynton H.C."/>
            <person name="Hasenbein S."/>
            <person name="Benoit J.B."/>
            <person name="Sepulveda M.S."/>
            <person name="Poelchau M.F."/>
            <person name="Hughes D.S.T."/>
            <person name="Murali S.C."/>
            <person name="Chen S."/>
            <person name="Glastad K.M."/>
            <person name="Goodisman M.A.D."/>
            <person name="Werren J.H."/>
            <person name="Vineis J.H."/>
            <person name="Bowen J.L."/>
            <person name="Friedrich M."/>
            <person name="Jones J."/>
            <person name="Robertson H.M."/>
            <person name="Feyereisen R."/>
            <person name="Mechler-Hickson A."/>
            <person name="Mathers N."/>
            <person name="Lee C.E."/>
            <person name="Colbourne J.K."/>
            <person name="Biales A."/>
            <person name="Johnston J.S."/>
            <person name="Wellborn G.A."/>
            <person name="Rosendale A.J."/>
            <person name="Cridge A.G."/>
            <person name="Munoz-Torres M.C."/>
            <person name="Bain P.A."/>
            <person name="Manny A.R."/>
            <person name="Major K.M."/>
            <person name="Lambert F.N."/>
            <person name="Vulpe C.D."/>
            <person name="Tuck P."/>
            <person name="Blalock B.J."/>
            <person name="Lin Y.Y."/>
            <person name="Smith M.E."/>
            <person name="Ochoa-Acuna H."/>
            <person name="Chen M.M."/>
            <person name="Childers C.P."/>
            <person name="Qu J."/>
            <person name="Dugan S."/>
            <person name="Lee S.L."/>
            <person name="Chao H."/>
            <person name="Dinh H."/>
            <person name="Han Y."/>
            <person name="Doddapaneni H."/>
            <person name="Worley K.C."/>
            <person name="Muzny D.M."/>
            <person name="Gibbs R.A."/>
            <person name="Richards S."/>
        </authorList>
    </citation>
    <scope>NUCLEOTIDE SEQUENCE</scope>
    <source>
        <strain evidence="14">HAZT.00-mixed</strain>
        <tissue evidence="14">Whole organism</tissue>
    </source>
</reference>
<dbReference type="EC" id="3.4.-.-" evidence="13"/>
<evidence type="ECO:0000256" key="5">
    <source>
        <dbReference type="ARBA" id="ARBA00022692"/>
    </source>
</evidence>
<dbReference type="Proteomes" id="UP000711488">
    <property type="component" value="Unassembled WGS sequence"/>
</dbReference>
<keyword evidence="10 13" id="KW-0482">Metalloprotease</keyword>
<dbReference type="PANTHER" id="PTHR31120:SF6">
    <property type="entry name" value="METALLOPROTEASE TIKI HOMOLOG"/>
    <property type="match status" value="1"/>
</dbReference>
<comment type="cofactor">
    <cofactor evidence="1">
        <name>Co(2+)</name>
        <dbReference type="ChEBI" id="CHEBI:48828"/>
    </cofactor>
</comment>
<evidence type="ECO:0000256" key="7">
    <source>
        <dbReference type="ARBA" id="ARBA00022729"/>
    </source>
</evidence>
<dbReference type="GO" id="GO:0016055">
    <property type="term" value="P:Wnt signaling pathway"/>
    <property type="evidence" value="ECO:0007669"/>
    <property type="project" value="UniProtKB-KW"/>
</dbReference>
<evidence type="ECO:0000256" key="11">
    <source>
        <dbReference type="ARBA" id="ARBA00023136"/>
    </source>
</evidence>
<proteinExistence type="inferred from homology"/>
<comment type="cofactor">
    <cofactor evidence="13">
        <name>Mn(2+)</name>
        <dbReference type="ChEBI" id="CHEBI:29035"/>
    </cofactor>
    <cofactor evidence="13">
        <name>Co(2+)</name>
        <dbReference type="ChEBI" id="CHEBI:48828"/>
    </cofactor>
    <text evidence="13">Divalent metal cations. Mn(2+) or Co(2+).</text>
</comment>
<keyword evidence="11" id="KW-0472">Membrane</keyword>
<keyword evidence="9" id="KW-1133">Transmembrane helix</keyword>
<comment type="similarity">
    <text evidence="3 13">Belongs to the TIKI family.</text>
</comment>
<comment type="function">
    <text evidence="13">Metalloprotease that acts as a negative regulator of the Wnt signaling pathway.</text>
</comment>
<dbReference type="EMBL" id="JQDR03003451">
    <property type="protein sequence ID" value="KAA0202511.1"/>
    <property type="molecule type" value="Genomic_DNA"/>
</dbReference>
<sequence>MVKQDPPSYFFGTIHVPYTRVWEHVPYNTKKAFEMSDNVMFELALTDPATITALTTCQLLPQVTPNYRI</sequence>